<reference evidence="1" key="2">
    <citation type="journal article" date="2015" name="Fish Shellfish Immunol.">
        <title>Early steps in the European eel (Anguilla anguilla)-Vibrio vulnificus interaction in the gills: Role of the RtxA13 toxin.</title>
        <authorList>
            <person name="Callol A."/>
            <person name="Pajuelo D."/>
            <person name="Ebbesson L."/>
            <person name="Teles M."/>
            <person name="MacKenzie S."/>
            <person name="Amaro C."/>
        </authorList>
    </citation>
    <scope>NUCLEOTIDE SEQUENCE</scope>
</reference>
<sequence>MLSPHDDTLILHVHLIQSEFVRQRHFGC</sequence>
<dbReference type="EMBL" id="GBXM01045839">
    <property type="protein sequence ID" value="JAH62738.1"/>
    <property type="molecule type" value="Transcribed_RNA"/>
</dbReference>
<name>A0A0E9UCT8_ANGAN</name>
<evidence type="ECO:0000313" key="1">
    <source>
        <dbReference type="EMBL" id="JAH62738.1"/>
    </source>
</evidence>
<accession>A0A0E9UCT8</accession>
<proteinExistence type="predicted"/>
<dbReference type="AlphaFoldDB" id="A0A0E9UCT8"/>
<reference evidence="1" key="1">
    <citation type="submission" date="2014-11" db="EMBL/GenBank/DDBJ databases">
        <authorList>
            <person name="Amaro Gonzalez C."/>
        </authorList>
    </citation>
    <scope>NUCLEOTIDE SEQUENCE</scope>
</reference>
<protein>
    <submittedName>
        <fullName evidence="1">Uncharacterized protein</fullName>
    </submittedName>
</protein>
<organism evidence="1">
    <name type="scientific">Anguilla anguilla</name>
    <name type="common">European freshwater eel</name>
    <name type="synonym">Muraena anguilla</name>
    <dbReference type="NCBI Taxonomy" id="7936"/>
    <lineage>
        <taxon>Eukaryota</taxon>
        <taxon>Metazoa</taxon>
        <taxon>Chordata</taxon>
        <taxon>Craniata</taxon>
        <taxon>Vertebrata</taxon>
        <taxon>Euteleostomi</taxon>
        <taxon>Actinopterygii</taxon>
        <taxon>Neopterygii</taxon>
        <taxon>Teleostei</taxon>
        <taxon>Anguilliformes</taxon>
        <taxon>Anguillidae</taxon>
        <taxon>Anguilla</taxon>
    </lineage>
</organism>